<organism evidence="2 3">
    <name type="scientific">Nostoc linckia z7</name>
    <dbReference type="NCBI Taxonomy" id="1628745"/>
    <lineage>
        <taxon>Bacteria</taxon>
        <taxon>Bacillati</taxon>
        <taxon>Cyanobacteriota</taxon>
        <taxon>Cyanophyceae</taxon>
        <taxon>Nostocales</taxon>
        <taxon>Nostocaceae</taxon>
        <taxon>Nostoc</taxon>
    </lineage>
</organism>
<dbReference type="Proteomes" id="UP000222523">
    <property type="component" value="Unassembled WGS sequence"/>
</dbReference>
<protein>
    <recommendedName>
        <fullName evidence="4">GIY-YIG nuclease family protein</fullName>
    </recommendedName>
</protein>
<keyword evidence="1" id="KW-0175">Coiled coil</keyword>
<name>A0ABX4KU47_NOSLI</name>
<evidence type="ECO:0000313" key="2">
    <source>
        <dbReference type="EMBL" id="PHJ99532.1"/>
    </source>
</evidence>
<keyword evidence="3" id="KW-1185">Reference proteome</keyword>
<feature type="coiled-coil region" evidence="1">
    <location>
        <begin position="173"/>
        <end position="212"/>
    </location>
</feature>
<gene>
    <name evidence="2" type="ORF">VF04_06300</name>
</gene>
<sequence length="317" mass="36569">MHQGISAYNVLVKFTRIILSTTNCQMNSTTQPLPPPGGIDPLSLPSVSLGNRATLPAVPAVYFCIGADNKILYIDSTLNLNQKWIANSQYSHLAAMSDVRIAWLLVDEPENLEGIKQAMIEYWEPTLNDWRYKLQLIQDLTIDGWHDFQKVNLEIWAMYRDAVMPTPAPENIAAAYRNEIRNKAEEFRKVKSQERRQRLDQLRAEVRELESSGFVPPAGCYLSTYKVKKLYGCYEYWKLWSHYPVFPAKMNDKQKAFWLSQGKDYQKSGKVKTMHLGKPDTLAYNVAIQGLATRRRIEALQREIEVLLWSFDDESKE</sequence>
<reference evidence="2 3" key="1">
    <citation type="submission" date="2015-02" db="EMBL/GenBank/DDBJ databases">
        <title>Nostoc linckia genome annotation.</title>
        <authorList>
            <person name="Zhou Z."/>
        </authorList>
    </citation>
    <scope>NUCLEOTIDE SEQUENCE [LARGE SCALE GENOMIC DNA]</scope>
    <source>
        <strain evidence="3">z7</strain>
    </source>
</reference>
<evidence type="ECO:0000256" key="1">
    <source>
        <dbReference type="SAM" id="Coils"/>
    </source>
</evidence>
<evidence type="ECO:0000313" key="3">
    <source>
        <dbReference type="Proteomes" id="UP000222523"/>
    </source>
</evidence>
<dbReference type="EMBL" id="LAHC01000010">
    <property type="protein sequence ID" value="PHJ99532.1"/>
    <property type="molecule type" value="Genomic_DNA"/>
</dbReference>
<accession>A0ABX4KU47</accession>
<evidence type="ECO:0008006" key="4">
    <source>
        <dbReference type="Google" id="ProtNLM"/>
    </source>
</evidence>
<comment type="caution">
    <text evidence="2">The sequence shown here is derived from an EMBL/GenBank/DDBJ whole genome shotgun (WGS) entry which is preliminary data.</text>
</comment>
<proteinExistence type="predicted"/>